<accession>A0A6M3L1D4</accession>
<evidence type="ECO:0000313" key="4">
    <source>
        <dbReference type="EMBL" id="QJA88159.1"/>
    </source>
</evidence>
<protein>
    <submittedName>
        <fullName evidence="4">Putative methyltransferase</fullName>
    </submittedName>
</protein>
<evidence type="ECO:0000256" key="1">
    <source>
        <dbReference type="ARBA" id="ARBA00022603"/>
    </source>
</evidence>
<keyword evidence="3" id="KW-0949">S-adenosyl-L-methionine</keyword>
<dbReference type="Gene3D" id="3.40.50.150">
    <property type="entry name" value="Vaccinia Virus protein VP39"/>
    <property type="match status" value="1"/>
</dbReference>
<name>A0A6M3L1D4_9ZZZZ</name>
<dbReference type="GO" id="GO:0001734">
    <property type="term" value="F:mRNA m(6)A methyltransferase activity"/>
    <property type="evidence" value="ECO:0007669"/>
    <property type="project" value="UniProtKB-ARBA"/>
</dbReference>
<dbReference type="PROSITE" id="PS00092">
    <property type="entry name" value="N6_MTASE"/>
    <property type="match status" value="1"/>
</dbReference>
<dbReference type="PANTHER" id="PTHR12829:SF7">
    <property type="entry name" value="N6-ADENOSINE-METHYLTRANSFERASE CATALYTIC SUBUNIT"/>
    <property type="match status" value="1"/>
</dbReference>
<reference evidence="4" key="1">
    <citation type="submission" date="2020-03" db="EMBL/GenBank/DDBJ databases">
        <title>The deep terrestrial virosphere.</title>
        <authorList>
            <person name="Holmfeldt K."/>
            <person name="Nilsson E."/>
            <person name="Simone D."/>
            <person name="Lopez-Fernandez M."/>
            <person name="Wu X."/>
            <person name="de Brujin I."/>
            <person name="Lundin D."/>
            <person name="Andersson A."/>
            <person name="Bertilsson S."/>
            <person name="Dopson M."/>
        </authorList>
    </citation>
    <scope>NUCLEOTIDE SEQUENCE</scope>
    <source>
        <strain evidence="4">MM415B02817</strain>
    </source>
</reference>
<keyword evidence="1 4" id="KW-0489">Methyltransferase</keyword>
<dbReference type="GO" id="GO:0003676">
    <property type="term" value="F:nucleic acid binding"/>
    <property type="evidence" value="ECO:0007669"/>
    <property type="project" value="InterPro"/>
</dbReference>
<dbReference type="SUPFAM" id="SSF53335">
    <property type="entry name" value="S-adenosyl-L-methionine-dependent methyltransferases"/>
    <property type="match status" value="1"/>
</dbReference>
<gene>
    <name evidence="4" type="ORF">MM415B02817_0006</name>
</gene>
<dbReference type="PROSITE" id="PS51143">
    <property type="entry name" value="MT_A70"/>
    <property type="match status" value="1"/>
</dbReference>
<dbReference type="InterPro" id="IPR029063">
    <property type="entry name" value="SAM-dependent_MTases_sf"/>
</dbReference>
<evidence type="ECO:0000256" key="3">
    <source>
        <dbReference type="ARBA" id="ARBA00022691"/>
    </source>
</evidence>
<dbReference type="Pfam" id="PF05063">
    <property type="entry name" value="MT-A70"/>
    <property type="match status" value="1"/>
</dbReference>
<sequence>MIPFPNKKYQIIYADPPWEVKAGPGWASNGKSRNLVYPTMTLEEIKHLPVKDISDKECILFLWTINKYIEQSYQITRFWGFKPSTLLIWCKNPNGIGLGGTFSLTTEYLLFAWKGKCGAEKRYDTTWWIEKRGRHSEKPKLFRDIIDKTFTNKTKIELFARQKTEGWDVWGNEV</sequence>
<evidence type="ECO:0000256" key="2">
    <source>
        <dbReference type="ARBA" id="ARBA00022679"/>
    </source>
</evidence>
<dbReference type="EMBL" id="MT142758">
    <property type="protein sequence ID" value="QJA88159.1"/>
    <property type="molecule type" value="Genomic_DNA"/>
</dbReference>
<dbReference type="PANTHER" id="PTHR12829">
    <property type="entry name" value="N6-ADENOSINE-METHYLTRANSFERASE"/>
    <property type="match status" value="1"/>
</dbReference>
<organism evidence="4">
    <name type="scientific">viral metagenome</name>
    <dbReference type="NCBI Taxonomy" id="1070528"/>
    <lineage>
        <taxon>unclassified sequences</taxon>
        <taxon>metagenomes</taxon>
        <taxon>organismal metagenomes</taxon>
    </lineage>
</organism>
<dbReference type="InterPro" id="IPR002052">
    <property type="entry name" value="DNA_methylase_N6_adenine_CS"/>
</dbReference>
<proteinExistence type="predicted"/>
<dbReference type="AlphaFoldDB" id="A0A6M3L1D4"/>
<dbReference type="InterPro" id="IPR007757">
    <property type="entry name" value="MT-A70-like"/>
</dbReference>
<keyword evidence="2 4" id="KW-0808">Transferase</keyword>
<dbReference type="GO" id="GO:0032259">
    <property type="term" value="P:methylation"/>
    <property type="evidence" value="ECO:0007669"/>
    <property type="project" value="UniProtKB-KW"/>
</dbReference>